<dbReference type="EMBL" id="VSSQ01133489">
    <property type="protein sequence ID" value="MPN59457.1"/>
    <property type="molecule type" value="Genomic_DNA"/>
</dbReference>
<sequence>MQSNLTAQVTVGYNDQASNPFTHTYHPDHDNLNNTFTTVLPQGSESYTVERTIRLSFKPPGNDFQSLTSASRTLAGDYSETIVLKGLARSGGNFENRQFEVRGAFTLSHVSDVPQLTVVQ</sequence>
<reference evidence="1" key="1">
    <citation type="submission" date="2019-08" db="EMBL/GenBank/DDBJ databases">
        <authorList>
            <person name="Kucharzyk K."/>
            <person name="Murdoch R.W."/>
            <person name="Higgins S."/>
            <person name="Loffler F."/>
        </authorList>
    </citation>
    <scope>NUCLEOTIDE SEQUENCE</scope>
</reference>
<accession>A0A645J7T1</accession>
<comment type="caution">
    <text evidence="1">The sequence shown here is derived from an EMBL/GenBank/DDBJ whole genome shotgun (WGS) entry which is preliminary data.</text>
</comment>
<protein>
    <submittedName>
        <fullName evidence="1">Uncharacterized protein</fullName>
    </submittedName>
</protein>
<proteinExistence type="predicted"/>
<gene>
    <name evidence="1" type="ORF">SDC9_207178</name>
</gene>
<dbReference type="AlphaFoldDB" id="A0A645J7T1"/>
<evidence type="ECO:0000313" key="1">
    <source>
        <dbReference type="EMBL" id="MPN59457.1"/>
    </source>
</evidence>
<name>A0A645J7T1_9ZZZZ</name>
<organism evidence="1">
    <name type="scientific">bioreactor metagenome</name>
    <dbReference type="NCBI Taxonomy" id="1076179"/>
    <lineage>
        <taxon>unclassified sequences</taxon>
        <taxon>metagenomes</taxon>
        <taxon>ecological metagenomes</taxon>
    </lineage>
</organism>